<comment type="catalytic activity">
    <reaction evidence="7">
        <text>adenosine + H2O + H(+) = inosine + NH4(+)</text>
        <dbReference type="Rhea" id="RHEA:24408"/>
        <dbReference type="ChEBI" id="CHEBI:15377"/>
        <dbReference type="ChEBI" id="CHEBI:15378"/>
        <dbReference type="ChEBI" id="CHEBI:16335"/>
        <dbReference type="ChEBI" id="CHEBI:17596"/>
        <dbReference type="ChEBI" id="CHEBI:28938"/>
        <dbReference type="EC" id="3.5.4.4"/>
    </reaction>
    <physiologicalReaction direction="left-to-right" evidence="7">
        <dbReference type="Rhea" id="RHEA:24409"/>
    </physiologicalReaction>
</comment>
<dbReference type="SUPFAM" id="SSF64438">
    <property type="entry name" value="CNF1/YfiH-like putative cysteine hydrolases"/>
    <property type="match status" value="1"/>
</dbReference>
<dbReference type="EMBL" id="JYFE01000081">
    <property type="protein sequence ID" value="KIT14271.1"/>
    <property type="molecule type" value="Genomic_DNA"/>
</dbReference>
<dbReference type="STRING" id="935700.jaqu_40650"/>
<dbReference type="PANTHER" id="PTHR30616">
    <property type="entry name" value="UNCHARACTERIZED PROTEIN YFIH"/>
    <property type="match status" value="1"/>
</dbReference>
<evidence type="ECO:0000256" key="7">
    <source>
        <dbReference type="ARBA" id="ARBA00047989"/>
    </source>
</evidence>
<organism evidence="11 12">
    <name type="scientific">Jannaschia aquimarina</name>
    <dbReference type="NCBI Taxonomy" id="935700"/>
    <lineage>
        <taxon>Bacteria</taxon>
        <taxon>Pseudomonadati</taxon>
        <taxon>Pseudomonadota</taxon>
        <taxon>Alphaproteobacteria</taxon>
        <taxon>Rhodobacterales</taxon>
        <taxon>Roseobacteraceae</taxon>
        <taxon>Jannaschia</taxon>
    </lineage>
</organism>
<evidence type="ECO:0000256" key="8">
    <source>
        <dbReference type="ARBA" id="ARBA00048968"/>
    </source>
</evidence>
<evidence type="ECO:0000256" key="4">
    <source>
        <dbReference type="ARBA" id="ARBA00022723"/>
    </source>
</evidence>
<keyword evidence="12" id="KW-1185">Reference proteome</keyword>
<dbReference type="OrthoDB" id="4279at2"/>
<evidence type="ECO:0000256" key="1">
    <source>
        <dbReference type="ARBA" id="ARBA00000553"/>
    </source>
</evidence>
<gene>
    <name evidence="11" type="primary">yfiH</name>
    <name evidence="11" type="ORF">jaqu_40650</name>
</gene>
<dbReference type="CDD" id="cd16833">
    <property type="entry name" value="YfiH"/>
    <property type="match status" value="1"/>
</dbReference>
<dbReference type="Proteomes" id="UP000032232">
    <property type="component" value="Unassembled WGS sequence"/>
</dbReference>
<dbReference type="PANTHER" id="PTHR30616:SF2">
    <property type="entry name" value="PURINE NUCLEOSIDE PHOSPHORYLASE LACC1"/>
    <property type="match status" value="1"/>
</dbReference>
<evidence type="ECO:0000313" key="11">
    <source>
        <dbReference type="EMBL" id="KIT14271.1"/>
    </source>
</evidence>
<comment type="similarity">
    <text evidence="2 10">Belongs to the purine nucleoside phosphorylase YfiH/LACC1 family.</text>
</comment>
<evidence type="ECO:0000256" key="10">
    <source>
        <dbReference type="RuleBase" id="RU361274"/>
    </source>
</evidence>
<dbReference type="InterPro" id="IPR011324">
    <property type="entry name" value="Cytotoxic_necrot_fac-like_cat"/>
</dbReference>
<name>A0A0D1EBK8_9RHOB</name>
<dbReference type="InterPro" id="IPR038371">
    <property type="entry name" value="Cu_polyphenol_OxRdtase_sf"/>
</dbReference>
<dbReference type="NCBIfam" id="TIGR00726">
    <property type="entry name" value="peptidoglycan editing factor PgeF"/>
    <property type="match status" value="1"/>
</dbReference>
<evidence type="ECO:0000256" key="5">
    <source>
        <dbReference type="ARBA" id="ARBA00022801"/>
    </source>
</evidence>
<evidence type="ECO:0000256" key="6">
    <source>
        <dbReference type="ARBA" id="ARBA00022833"/>
    </source>
</evidence>
<protein>
    <recommendedName>
        <fullName evidence="10">Purine nucleoside phosphorylase</fullName>
    </recommendedName>
</protein>
<dbReference type="GO" id="GO:0017061">
    <property type="term" value="F:S-methyl-5-thioadenosine phosphorylase activity"/>
    <property type="evidence" value="ECO:0007669"/>
    <property type="project" value="UniProtKB-EC"/>
</dbReference>
<evidence type="ECO:0000256" key="3">
    <source>
        <dbReference type="ARBA" id="ARBA00022679"/>
    </source>
</evidence>
<reference evidence="11 12" key="1">
    <citation type="submission" date="2015-02" db="EMBL/GenBank/DDBJ databases">
        <title>Genome Sequence of Jannaschia aquimarina DSM28248, a member of the Roseobacter clade.</title>
        <authorList>
            <person name="Voget S."/>
            <person name="Daniel R."/>
        </authorList>
    </citation>
    <scope>NUCLEOTIDE SEQUENCE [LARGE SCALE GENOMIC DNA]</scope>
    <source>
        <strain evidence="11 12">GSW-M26</strain>
    </source>
</reference>
<keyword evidence="6" id="KW-0862">Zinc</keyword>
<evidence type="ECO:0000313" key="12">
    <source>
        <dbReference type="Proteomes" id="UP000032232"/>
    </source>
</evidence>
<dbReference type="Gene3D" id="3.60.140.10">
    <property type="entry name" value="CNF1/YfiH-like putative cysteine hydrolases"/>
    <property type="match status" value="1"/>
</dbReference>
<dbReference type="GO" id="GO:0005507">
    <property type="term" value="F:copper ion binding"/>
    <property type="evidence" value="ECO:0007669"/>
    <property type="project" value="TreeGrafter"/>
</dbReference>
<accession>A0A0D1EBK8</accession>
<proteinExistence type="inferred from homology"/>
<dbReference type="AlphaFoldDB" id="A0A0D1EBK8"/>
<sequence length="243" mass="26328">MTLEALRSDLLEARHGFFTRRGGASAGVYAGLNCGLGSGDQREVVETNRARVAEAMGADRLHGVHQVHSARVITVTSDETPREEADALVTDRPGTVLSILTADCMPVLFEGDGVVGAAHAGWKGALGGVLEETIRAMQALGATRIRAAIGPAISQRNYEVGPELLDDFLAEDDEAARFFAQGEGDRYMLDLPGYGLHRLRAAGAEAEWIGHCTYADEGRFYSYRRTTHRKEPDYGRLIAAIRL</sequence>
<dbReference type="GO" id="GO:0016787">
    <property type="term" value="F:hydrolase activity"/>
    <property type="evidence" value="ECO:0007669"/>
    <property type="project" value="UniProtKB-KW"/>
</dbReference>
<keyword evidence="5" id="KW-0378">Hydrolase</keyword>
<comment type="catalytic activity">
    <reaction evidence="8">
        <text>adenosine + phosphate = alpha-D-ribose 1-phosphate + adenine</text>
        <dbReference type="Rhea" id="RHEA:27642"/>
        <dbReference type="ChEBI" id="CHEBI:16335"/>
        <dbReference type="ChEBI" id="CHEBI:16708"/>
        <dbReference type="ChEBI" id="CHEBI:43474"/>
        <dbReference type="ChEBI" id="CHEBI:57720"/>
        <dbReference type="EC" id="2.4.2.1"/>
    </reaction>
    <physiologicalReaction direction="left-to-right" evidence="8">
        <dbReference type="Rhea" id="RHEA:27643"/>
    </physiologicalReaction>
</comment>
<keyword evidence="4" id="KW-0479">Metal-binding</keyword>
<evidence type="ECO:0000256" key="2">
    <source>
        <dbReference type="ARBA" id="ARBA00007353"/>
    </source>
</evidence>
<comment type="catalytic activity">
    <reaction evidence="9">
        <text>S-methyl-5'-thioadenosine + phosphate = 5-(methylsulfanyl)-alpha-D-ribose 1-phosphate + adenine</text>
        <dbReference type="Rhea" id="RHEA:11852"/>
        <dbReference type="ChEBI" id="CHEBI:16708"/>
        <dbReference type="ChEBI" id="CHEBI:17509"/>
        <dbReference type="ChEBI" id="CHEBI:43474"/>
        <dbReference type="ChEBI" id="CHEBI:58533"/>
        <dbReference type="EC" id="2.4.2.28"/>
    </reaction>
    <physiologicalReaction direction="left-to-right" evidence="9">
        <dbReference type="Rhea" id="RHEA:11853"/>
    </physiologicalReaction>
</comment>
<dbReference type="Pfam" id="PF02578">
    <property type="entry name" value="Cu-oxidase_4"/>
    <property type="match status" value="1"/>
</dbReference>
<comment type="catalytic activity">
    <reaction evidence="1">
        <text>inosine + phosphate = alpha-D-ribose 1-phosphate + hypoxanthine</text>
        <dbReference type="Rhea" id="RHEA:27646"/>
        <dbReference type="ChEBI" id="CHEBI:17368"/>
        <dbReference type="ChEBI" id="CHEBI:17596"/>
        <dbReference type="ChEBI" id="CHEBI:43474"/>
        <dbReference type="ChEBI" id="CHEBI:57720"/>
        <dbReference type="EC" id="2.4.2.1"/>
    </reaction>
    <physiologicalReaction direction="left-to-right" evidence="1">
        <dbReference type="Rhea" id="RHEA:27647"/>
    </physiologicalReaction>
</comment>
<keyword evidence="3" id="KW-0808">Transferase</keyword>
<dbReference type="RefSeq" id="WP_043920825.1">
    <property type="nucleotide sequence ID" value="NZ_FZPF01000001.1"/>
</dbReference>
<dbReference type="InterPro" id="IPR003730">
    <property type="entry name" value="Cu_polyphenol_OxRdtase"/>
</dbReference>
<comment type="caution">
    <text evidence="11">The sequence shown here is derived from an EMBL/GenBank/DDBJ whole genome shotgun (WGS) entry which is preliminary data.</text>
</comment>
<evidence type="ECO:0000256" key="9">
    <source>
        <dbReference type="ARBA" id="ARBA00049893"/>
    </source>
</evidence>
<dbReference type="PATRIC" id="fig|935700.4.peg.4190"/>